<reference evidence="3" key="1">
    <citation type="journal article" date="2019" name="Int. J. Syst. Evol. Microbiol.">
        <title>The Global Catalogue of Microorganisms (GCM) 10K type strain sequencing project: providing services to taxonomists for standard genome sequencing and annotation.</title>
        <authorList>
            <consortium name="The Broad Institute Genomics Platform"/>
            <consortium name="The Broad Institute Genome Sequencing Center for Infectious Disease"/>
            <person name="Wu L."/>
            <person name="Ma J."/>
        </authorList>
    </citation>
    <scope>NUCLEOTIDE SEQUENCE [LARGE SCALE GENOMIC DNA]</scope>
    <source>
        <strain evidence="3">JCM 4087</strain>
    </source>
</reference>
<feature type="region of interest" description="Disordered" evidence="1">
    <location>
        <begin position="161"/>
        <end position="192"/>
    </location>
</feature>
<name>A0ABW1ENZ0_9BACT</name>
<evidence type="ECO:0008006" key="4">
    <source>
        <dbReference type="Google" id="ProtNLM"/>
    </source>
</evidence>
<evidence type="ECO:0000313" key="3">
    <source>
        <dbReference type="Proteomes" id="UP001596091"/>
    </source>
</evidence>
<gene>
    <name evidence="2" type="ORF">ACFPT7_22165</name>
</gene>
<sequence length="580" mass="65399">MASGHFSYPALLVRQGPDAPPLVLFSASAVEMDQWVGIPQKAKMLEGETLGFQRDSNPSRVEQIARFYGEPRNVIHNPLLCAIREALDVEVSFKPTSKPSGESRLAIPGNLTIKMPDRRDLPLVDLLNQARVALEKRVPELANHTQPTELIAKLRKQYDAPGQLSDEDEESDDDFDEDSVDEAGNGPTSPEEALFEESHIGDFWCQLRAREILLGQLGDQFHDETFLGFGREAVEAYLRPIVLVDGQHRLLGALKAARDSVDEDPKVTPRVAASLRSGTSREDIANRLLIQRARRLPISMLLDPAPGEHVFQFVVVNQKATPVRPALLATIISTSLSEAELEPITERLENAGVPLKSSRAISYLTKNPKSPFANRVTRGLSEEGADLLPWTVLGQLVAMFRDLRGAKFFHDGKMDYADIWRRRFLTNSKILANDFEDSKEAHSAWRVPDGPWRDVFIAFWWAVRKKFGDSESQEAHNYWGKPRTSNLFNKPSLLTLATDFFAYLVQARKTIDSAEGVSVLVDEWLIDVDLSYFARDWKLVNVKKDSSGTRKQWSKLWYGYRQDPKSLPNIKSFSLIYKES</sequence>
<keyword evidence="3" id="KW-1185">Reference proteome</keyword>
<dbReference type="EMBL" id="JBHSPH010000010">
    <property type="protein sequence ID" value="MFC5865030.1"/>
    <property type="molecule type" value="Genomic_DNA"/>
</dbReference>
<feature type="compositionally biased region" description="Acidic residues" evidence="1">
    <location>
        <begin position="165"/>
        <end position="181"/>
    </location>
</feature>
<dbReference type="RefSeq" id="WP_263332102.1">
    <property type="nucleotide sequence ID" value="NZ_JAGSYH010000001.1"/>
</dbReference>
<organism evidence="2 3">
    <name type="scientific">Acidicapsa dinghuensis</name>
    <dbReference type="NCBI Taxonomy" id="2218256"/>
    <lineage>
        <taxon>Bacteria</taxon>
        <taxon>Pseudomonadati</taxon>
        <taxon>Acidobacteriota</taxon>
        <taxon>Terriglobia</taxon>
        <taxon>Terriglobales</taxon>
        <taxon>Acidobacteriaceae</taxon>
        <taxon>Acidicapsa</taxon>
    </lineage>
</organism>
<protein>
    <recommendedName>
        <fullName evidence="4">DGQHR domain-containing protein</fullName>
    </recommendedName>
</protein>
<comment type="caution">
    <text evidence="2">The sequence shown here is derived from an EMBL/GenBank/DDBJ whole genome shotgun (WGS) entry which is preliminary data.</text>
</comment>
<evidence type="ECO:0000313" key="2">
    <source>
        <dbReference type="EMBL" id="MFC5865030.1"/>
    </source>
</evidence>
<dbReference type="Proteomes" id="UP001596091">
    <property type="component" value="Unassembled WGS sequence"/>
</dbReference>
<accession>A0ABW1ENZ0</accession>
<proteinExistence type="predicted"/>
<evidence type="ECO:0000256" key="1">
    <source>
        <dbReference type="SAM" id="MobiDB-lite"/>
    </source>
</evidence>